<dbReference type="PANTHER" id="PTHR47691:SF3">
    <property type="entry name" value="HTH-TYPE TRANSCRIPTIONAL REGULATOR RV0890C-RELATED"/>
    <property type="match status" value="1"/>
</dbReference>
<dbReference type="Gene3D" id="3.40.50.300">
    <property type="entry name" value="P-loop containing nucleotide triphosphate hydrolases"/>
    <property type="match status" value="1"/>
</dbReference>
<dbReference type="InterPro" id="IPR058852">
    <property type="entry name" value="HTH_77"/>
</dbReference>
<evidence type="ECO:0000313" key="4">
    <source>
        <dbReference type="EMBL" id="OHT20584.1"/>
    </source>
</evidence>
<dbReference type="GO" id="GO:0043531">
    <property type="term" value="F:ADP binding"/>
    <property type="evidence" value="ECO:0007669"/>
    <property type="project" value="InterPro"/>
</dbReference>
<feature type="domain" description="OmpR/PhoB-type" evidence="3">
    <location>
        <begin position="9"/>
        <end position="107"/>
    </location>
</feature>
<accession>A0A1S1HED6</accession>
<reference evidence="4 5" key="1">
    <citation type="submission" date="2016-09" db="EMBL/GenBank/DDBJ databases">
        <title>Metabolic pathway, cell adaptation mechanisms and a novel monoxygenase revealed through proteogenomic-transcription analysis of a Sphingomonas haloaromaticamans strain degrading the fungicide ortho-phenylphenol.</title>
        <authorList>
            <person name="Perruchon C."/>
            <person name="Papadopoulou E.S."/>
            <person name="Rousidou C."/>
            <person name="Vasileiadis S."/>
            <person name="Tanou G."/>
            <person name="Amoutzias G."/>
            <person name="Molassiotis A."/>
            <person name="Karpouzas D.G."/>
        </authorList>
    </citation>
    <scope>NUCLEOTIDE SEQUENCE [LARGE SCALE GENOMIC DNA]</scope>
    <source>
        <strain evidence="4 5">P3</strain>
    </source>
</reference>
<keyword evidence="5" id="KW-1185">Reference proteome</keyword>
<feature type="DNA-binding region" description="OmpR/PhoB-type" evidence="2">
    <location>
        <begin position="9"/>
        <end position="107"/>
    </location>
</feature>
<dbReference type="CDD" id="cd00383">
    <property type="entry name" value="trans_reg_C"/>
    <property type="match status" value="1"/>
</dbReference>
<dbReference type="InterPro" id="IPR001867">
    <property type="entry name" value="OmpR/PhoB-type_DNA-bd"/>
</dbReference>
<dbReference type="Gene3D" id="1.10.10.10">
    <property type="entry name" value="Winged helix-like DNA-binding domain superfamily/Winged helix DNA-binding domain"/>
    <property type="match status" value="1"/>
</dbReference>
<dbReference type="GO" id="GO:0000160">
    <property type="term" value="P:phosphorelay signal transduction system"/>
    <property type="evidence" value="ECO:0007669"/>
    <property type="project" value="InterPro"/>
</dbReference>
<dbReference type="InterPro" id="IPR011990">
    <property type="entry name" value="TPR-like_helical_dom_sf"/>
</dbReference>
<dbReference type="EMBL" id="MIPT01000001">
    <property type="protein sequence ID" value="OHT20584.1"/>
    <property type="molecule type" value="Genomic_DNA"/>
</dbReference>
<gene>
    <name evidence="4" type="ORF">BHE75_02583</name>
</gene>
<dbReference type="RefSeq" id="WP_070934077.1">
    <property type="nucleotide sequence ID" value="NZ_MIPT01000001.1"/>
</dbReference>
<dbReference type="PROSITE" id="PS51755">
    <property type="entry name" value="OMPR_PHOB"/>
    <property type="match status" value="1"/>
</dbReference>
<evidence type="ECO:0000259" key="3">
    <source>
        <dbReference type="PROSITE" id="PS51755"/>
    </source>
</evidence>
<dbReference type="PANTHER" id="PTHR47691">
    <property type="entry name" value="REGULATOR-RELATED"/>
    <property type="match status" value="1"/>
</dbReference>
<dbReference type="Pfam" id="PF25872">
    <property type="entry name" value="HTH_77"/>
    <property type="match status" value="1"/>
</dbReference>
<dbReference type="PRINTS" id="PR00364">
    <property type="entry name" value="DISEASERSIST"/>
</dbReference>
<dbReference type="SUPFAM" id="SSF46894">
    <property type="entry name" value="C-terminal effector domain of the bipartite response regulators"/>
    <property type="match status" value="1"/>
</dbReference>
<dbReference type="Gene3D" id="1.25.40.10">
    <property type="entry name" value="Tetratricopeptide repeat domain"/>
    <property type="match status" value="1"/>
</dbReference>
<proteinExistence type="predicted"/>
<dbReference type="AlphaFoldDB" id="A0A1S1HED6"/>
<evidence type="ECO:0000313" key="5">
    <source>
        <dbReference type="Proteomes" id="UP000179467"/>
    </source>
</evidence>
<dbReference type="Proteomes" id="UP000179467">
    <property type="component" value="Unassembled WGS sequence"/>
</dbReference>
<dbReference type="InterPro" id="IPR002182">
    <property type="entry name" value="NB-ARC"/>
</dbReference>
<organism evidence="4 5">
    <name type="scientific">Edaphosphingomonas haloaromaticamans</name>
    <dbReference type="NCBI Taxonomy" id="653954"/>
    <lineage>
        <taxon>Bacteria</taxon>
        <taxon>Pseudomonadati</taxon>
        <taxon>Pseudomonadota</taxon>
        <taxon>Alphaproteobacteria</taxon>
        <taxon>Sphingomonadales</taxon>
        <taxon>Rhizorhabdaceae</taxon>
        <taxon>Edaphosphingomonas</taxon>
    </lineage>
</organism>
<dbReference type="OrthoDB" id="4473689at2"/>
<dbReference type="SMART" id="SM00862">
    <property type="entry name" value="Trans_reg_C"/>
    <property type="match status" value="1"/>
</dbReference>
<keyword evidence="1 2" id="KW-0238">DNA-binding</keyword>
<evidence type="ECO:0000256" key="2">
    <source>
        <dbReference type="PROSITE-ProRule" id="PRU01091"/>
    </source>
</evidence>
<dbReference type="InterPro" id="IPR036388">
    <property type="entry name" value="WH-like_DNA-bd_sf"/>
</dbReference>
<dbReference type="Pfam" id="PF00931">
    <property type="entry name" value="NB-ARC"/>
    <property type="match status" value="1"/>
</dbReference>
<dbReference type="SUPFAM" id="SSF52540">
    <property type="entry name" value="P-loop containing nucleoside triphosphate hydrolases"/>
    <property type="match status" value="1"/>
</dbReference>
<sequence length="874" mass="93627">MTDFSAQTSDVLSFGPFSLAASERLLTREGTPVELGARALDILIRLASQPNEVVSKRDLLAHVWPDMIVEEGSLRFHMANLRRVLGDGIDGARYITTLTGRGYCFVAPVSRVEGRSEQRAPTLTRWAHANMPNRPIGIVGREDDVAALSQQLPAHRFVTIVGGGGIGKTTVAVEVGHALADSFAGAVLFVDLGMLSDPDLVATAVASMLGLSIQSEDPTPGLIAYLRNKRILLILDTCEHLIDAVAALAAQVFAAAPQVHILATSREALEVNGERIHRLVPLACPPGDAEAMAAAVHSFSATRLFIERVAASGTGLDLGDADAAVVTSICRNLGGVPLAIELAARRVGAYGLQQIATHLDQNLALSWAGPRSAPPRQKTLLATLEWSYGLLSELERTVLRRLAIFVGDFTIEAALAVVTNDTVDQAAVFGAVDSLVAKSMVATRPAGAMMRYRLLDTTRAYALEITEGAAEKVELASRHAIYYRGWLDQTDAAARILSDGTERAGHFAALNNVRAALEWCFGDDGDVRIGIDLAAAAAPVFLAMSLLSECHRWSERALLELDETGRGGRVEMHFQAAIGVAVMFTRGGQDMARVALHRSLAIAEAAGDRLEELQVRGPLQLFYIRTGDFKTALHHARRCATIARTLEDPVAMTIARSLLGMALHFGGALDEARAELEAALHSTPRAQRTTTVYIGFECRTLAGAVLARTLWLQGHRTQALGRARQTIKDAADADHAVTSCIALIWATTIFLWAGDFESAEEYIGSLALLAEANSLTPYLAVAHSFAAELAIRRGDASGSIDRLQDGIGELRLAPYGMLDTPFNIALVEAFAGSGRLAEARALLDDTIAQVKTNGDTCYEPELARVKARLSATPE</sequence>
<comment type="caution">
    <text evidence="4">The sequence shown here is derived from an EMBL/GenBank/DDBJ whole genome shotgun (WGS) entry which is preliminary data.</text>
</comment>
<dbReference type="InterPro" id="IPR027417">
    <property type="entry name" value="P-loop_NTPase"/>
</dbReference>
<evidence type="ECO:0000256" key="1">
    <source>
        <dbReference type="ARBA" id="ARBA00023125"/>
    </source>
</evidence>
<name>A0A1S1HED6_9SPHN</name>
<dbReference type="SUPFAM" id="SSF48452">
    <property type="entry name" value="TPR-like"/>
    <property type="match status" value="1"/>
</dbReference>
<dbReference type="Pfam" id="PF00486">
    <property type="entry name" value="Trans_reg_C"/>
    <property type="match status" value="1"/>
</dbReference>
<dbReference type="GO" id="GO:0003677">
    <property type="term" value="F:DNA binding"/>
    <property type="evidence" value="ECO:0007669"/>
    <property type="project" value="UniProtKB-UniRule"/>
</dbReference>
<dbReference type="InterPro" id="IPR016032">
    <property type="entry name" value="Sig_transdc_resp-reg_C-effctor"/>
</dbReference>
<dbReference type="GO" id="GO:0006355">
    <property type="term" value="P:regulation of DNA-templated transcription"/>
    <property type="evidence" value="ECO:0007669"/>
    <property type="project" value="InterPro"/>
</dbReference>
<protein>
    <submittedName>
        <fullName evidence="4">Putative HTH-type transcriptional regulator</fullName>
    </submittedName>
</protein>